<dbReference type="PANTHER" id="PTHR40061">
    <property type="entry name" value="SPORULATION PROTEIN YLMC-RELATED"/>
    <property type="match status" value="1"/>
</dbReference>
<dbReference type="SUPFAM" id="SSF50346">
    <property type="entry name" value="PRC-barrel domain"/>
    <property type="match status" value="1"/>
</dbReference>
<dbReference type="STRING" id="697281.Mahau_1578"/>
<evidence type="ECO:0000259" key="1">
    <source>
        <dbReference type="Pfam" id="PF05239"/>
    </source>
</evidence>
<reference evidence="2 3" key="2">
    <citation type="journal article" date="2011" name="Stand. Genomic Sci.">
        <title>Complete genome sequence of Mahella australiensis type strain (50-1 BON).</title>
        <authorList>
            <person name="Sikorski J."/>
            <person name="Teshima H."/>
            <person name="Nolan M."/>
            <person name="Lucas S."/>
            <person name="Hammon N."/>
            <person name="Deshpande S."/>
            <person name="Cheng J.F."/>
            <person name="Pitluck S."/>
            <person name="Liolios K."/>
            <person name="Pagani I."/>
            <person name="Ivanova N."/>
            <person name="Huntemann M."/>
            <person name="Mavromatis K."/>
            <person name="Ovchinikova G."/>
            <person name="Pati A."/>
            <person name="Tapia R."/>
            <person name="Han C."/>
            <person name="Goodwin L."/>
            <person name="Chen A."/>
            <person name="Palaniappan K."/>
            <person name="Land M."/>
            <person name="Hauser L."/>
            <person name="Ngatchou-Djao O.D."/>
            <person name="Rohde M."/>
            <person name="Pukall R."/>
            <person name="Spring S."/>
            <person name="Abt B."/>
            <person name="Goker M."/>
            <person name="Detter J.C."/>
            <person name="Woyke T."/>
            <person name="Bristow J."/>
            <person name="Markowitz V."/>
            <person name="Hugenholtz P."/>
            <person name="Eisen J.A."/>
            <person name="Kyrpides N.C."/>
            <person name="Klenk H.P."/>
            <person name="Lapidus A."/>
        </authorList>
    </citation>
    <scope>NUCLEOTIDE SEQUENCE [LARGE SCALE GENOMIC DNA]</scope>
    <source>
        <strain evidence="3">DSM 15567 / CIP 107919 / 50-1 BON</strain>
    </source>
</reference>
<dbReference type="AlphaFoldDB" id="F3ZZ07"/>
<accession>F3ZZ07</accession>
<organism evidence="2 3">
    <name type="scientific">Mahella australiensis (strain DSM 15567 / CIP 107919 / 50-1 BON)</name>
    <dbReference type="NCBI Taxonomy" id="697281"/>
    <lineage>
        <taxon>Bacteria</taxon>
        <taxon>Bacillati</taxon>
        <taxon>Bacillota</taxon>
        <taxon>Clostridia</taxon>
        <taxon>Thermoanaerobacterales</taxon>
        <taxon>Thermoanaerobacterales Family IV. Incertae Sedis</taxon>
        <taxon>Mahella</taxon>
    </lineage>
</organism>
<gene>
    <name evidence="2" type="ordered locus">Mahau_1578</name>
</gene>
<dbReference type="EMBL" id="CP002360">
    <property type="protein sequence ID" value="AEE96766.1"/>
    <property type="molecule type" value="Genomic_DNA"/>
</dbReference>
<evidence type="ECO:0000313" key="3">
    <source>
        <dbReference type="Proteomes" id="UP000008457"/>
    </source>
</evidence>
<keyword evidence="3" id="KW-1185">Reference proteome</keyword>
<dbReference type="NCBIfam" id="TIGR02888">
    <property type="entry name" value="spore_YlmC_YmxH"/>
    <property type="match status" value="1"/>
</dbReference>
<dbReference type="InterPro" id="IPR011033">
    <property type="entry name" value="PRC_barrel-like_sf"/>
</dbReference>
<name>F3ZZ07_MAHA5</name>
<dbReference type="eggNOG" id="COG1873">
    <property type="taxonomic scope" value="Bacteria"/>
</dbReference>
<protein>
    <submittedName>
        <fullName evidence="2">Sporulation protein, YlmC/YmxH family</fullName>
    </submittedName>
</protein>
<evidence type="ECO:0000313" key="2">
    <source>
        <dbReference type="EMBL" id="AEE96766.1"/>
    </source>
</evidence>
<dbReference type="Proteomes" id="UP000008457">
    <property type="component" value="Chromosome"/>
</dbReference>
<dbReference type="PANTHER" id="PTHR40061:SF1">
    <property type="entry name" value="SPORULATION PROTEIN YLMC-RELATED"/>
    <property type="match status" value="1"/>
</dbReference>
<dbReference type="Pfam" id="PF05239">
    <property type="entry name" value="PRC"/>
    <property type="match status" value="1"/>
</dbReference>
<dbReference type="OrthoDB" id="6024937at2"/>
<dbReference type="InterPro" id="IPR027275">
    <property type="entry name" value="PRC-brl_dom"/>
</dbReference>
<dbReference type="RefSeq" id="WP_013781195.1">
    <property type="nucleotide sequence ID" value="NC_015520.1"/>
</dbReference>
<dbReference type="HOGENOM" id="CLU_161336_0_1_9"/>
<dbReference type="InterPro" id="IPR014238">
    <property type="entry name" value="Spore_YlmC/YmxH"/>
</dbReference>
<reference evidence="3" key="1">
    <citation type="submission" date="2010-11" db="EMBL/GenBank/DDBJ databases">
        <title>The complete genome of Mahella australiensis DSM 15567.</title>
        <authorList>
            <consortium name="US DOE Joint Genome Institute (JGI-PGF)"/>
            <person name="Lucas S."/>
            <person name="Copeland A."/>
            <person name="Lapidus A."/>
            <person name="Bruce D."/>
            <person name="Goodwin L."/>
            <person name="Pitluck S."/>
            <person name="Kyrpides N."/>
            <person name="Mavromatis K."/>
            <person name="Pagani I."/>
            <person name="Ivanova N."/>
            <person name="Teshima H."/>
            <person name="Brettin T."/>
            <person name="Detter J.C."/>
            <person name="Han C."/>
            <person name="Tapia R."/>
            <person name="Land M."/>
            <person name="Hauser L."/>
            <person name="Markowitz V."/>
            <person name="Cheng J.-F."/>
            <person name="Hugenholtz P."/>
            <person name="Woyke T."/>
            <person name="Wu D."/>
            <person name="Spring S."/>
            <person name="Pukall R."/>
            <person name="Steenblock K."/>
            <person name="Schneider S."/>
            <person name="Klenk H.-P."/>
            <person name="Eisen J.A."/>
        </authorList>
    </citation>
    <scope>NUCLEOTIDE SEQUENCE [LARGE SCALE GENOMIC DNA]</scope>
    <source>
        <strain evidence="3">DSM 15567 / CIP 107919 / 50-1 BON</strain>
    </source>
</reference>
<proteinExistence type="predicted"/>
<dbReference type="Gene3D" id="2.30.30.240">
    <property type="entry name" value="PRC-barrel domain"/>
    <property type="match status" value="1"/>
</dbReference>
<sequence>MDKSSDIRQKEVVNVLDGKRLGPIVDMEFDLEAGRITAIIVPGNNKFNVFGKSKEYIIPWEKIKKIGQDVILVEFNEGIERQ</sequence>
<dbReference type="KEGG" id="mas:Mahau_1578"/>
<feature type="domain" description="PRC-barrel" evidence="1">
    <location>
        <begin position="3"/>
        <end position="77"/>
    </location>
</feature>